<protein>
    <submittedName>
        <fullName evidence="1">Uncharacterized protein</fullName>
    </submittedName>
</protein>
<proteinExistence type="predicted"/>
<name>A0A8S0PRT9_OLEEU</name>
<evidence type="ECO:0000313" key="1">
    <source>
        <dbReference type="EMBL" id="CAA2956710.1"/>
    </source>
</evidence>
<dbReference type="EMBL" id="CACTIH010000195">
    <property type="protein sequence ID" value="CAA2956710.1"/>
    <property type="molecule type" value="Genomic_DNA"/>
</dbReference>
<dbReference type="Proteomes" id="UP000594638">
    <property type="component" value="Unassembled WGS sequence"/>
</dbReference>
<keyword evidence="2" id="KW-1185">Reference proteome</keyword>
<evidence type="ECO:0000313" key="2">
    <source>
        <dbReference type="Proteomes" id="UP000594638"/>
    </source>
</evidence>
<sequence>MATITANMRTISRQNAGMRKLLELMQGQLAKSSQNDEVIPLGREVNVETAANYEIRRIIQETVIPLEDSRANAPRRQARVFDRLGLTRNRQSRPPIPYLEQATSNQLLFRGKSAWPTSIRNR</sequence>
<dbReference type="Gramene" id="OE9A002976T1">
    <property type="protein sequence ID" value="OE9A002976C1"/>
    <property type="gene ID" value="OE9A002976"/>
</dbReference>
<dbReference type="AlphaFoldDB" id="A0A8S0PRT9"/>
<organism evidence="1 2">
    <name type="scientific">Olea europaea subsp. europaea</name>
    <dbReference type="NCBI Taxonomy" id="158383"/>
    <lineage>
        <taxon>Eukaryota</taxon>
        <taxon>Viridiplantae</taxon>
        <taxon>Streptophyta</taxon>
        <taxon>Embryophyta</taxon>
        <taxon>Tracheophyta</taxon>
        <taxon>Spermatophyta</taxon>
        <taxon>Magnoliopsida</taxon>
        <taxon>eudicotyledons</taxon>
        <taxon>Gunneridae</taxon>
        <taxon>Pentapetalae</taxon>
        <taxon>asterids</taxon>
        <taxon>lamiids</taxon>
        <taxon>Lamiales</taxon>
        <taxon>Oleaceae</taxon>
        <taxon>Oleeae</taxon>
        <taxon>Olea</taxon>
    </lineage>
</organism>
<reference evidence="1 2" key="1">
    <citation type="submission" date="2019-12" db="EMBL/GenBank/DDBJ databases">
        <authorList>
            <person name="Alioto T."/>
            <person name="Alioto T."/>
            <person name="Gomez Garrido J."/>
        </authorList>
    </citation>
    <scope>NUCLEOTIDE SEQUENCE [LARGE SCALE GENOMIC DNA]</scope>
</reference>
<comment type="caution">
    <text evidence="1">The sequence shown here is derived from an EMBL/GenBank/DDBJ whole genome shotgun (WGS) entry which is preliminary data.</text>
</comment>
<accession>A0A8S0PRT9</accession>
<gene>
    <name evidence="1" type="ORF">OLEA9_A002976</name>
</gene>